<protein>
    <submittedName>
        <fullName evidence="3">Uncharacterized protein</fullName>
    </submittedName>
</protein>
<feature type="compositionally biased region" description="Basic and acidic residues" evidence="2">
    <location>
        <begin position="191"/>
        <end position="208"/>
    </location>
</feature>
<dbReference type="AlphaFoldDB" id="A0ABD1EZ93"/>
<evidence type="ECO:0000313" key="4">
    <source>
        <dbReference type="Proteomes" id="UP001566132"/>
    </source>
</evidence>
<reference evidence="3 4" key="1">
    <citation type="submission" date="2024-05" db="EMBL/GenBank/DDBJ databases">
        <title>Genetic variation in Jamaican populations of the coffee berry borer (Hypothenemus hampei).</title>
        <authorList>
            <person name="Errbii M."/>
            <person name="Myrie A."/>
        </authorList>
    </citation>
    <scope>NUCLEOTIDE SEQUENCE [LARGE SCALE GENOMIC DNA]</scope>
    <source>
        <strain evidence="3">JA-Hopewell-2020-01-JO</strain>
        <tissue evidence="3">Whole body</tissue>
    </source>
</reference>
<feature type="compositionally biased region" description="Polar residues" evidence="2">
    <location>
        <begin position="42"/>
        <end position="58"/>
    </location>
</feature>
<name>A0ABD1EZ93_HYPHA</name>
<feature type="region of interest" description="Disordered" evidence="2">
    <location>
        <begin position="191"/>
        <end position="247"/>
    </location>
</feature>
<keyword evidence="4" id="KW-1185">Reference proteome</keyword>
<feature type="coiled-coil region" evidence="1">
    <location>
        <begin position="465"/>
        <end position="492"/>
    </location>
</feature>
<accession>A0ABD1EZ93</accession>
<organism evidence="3 4">
    <name type="scientific">Hypothenemus hampei</name>
    <name type="common">Coffee berry borer</name>
    <dbReference type="NCBI Taxonomy" id="57062"/>
    <lineage>
        <taxon>Eukaryota</taxon>
        <taxon>Metazoa</taxon>
        <taxon>Ecdysozoa</taxon>
        <taxon>Arthropoda</taxon>
        <taxon>Hexapoda</taxon>
        <taxon>Insecta</taxon>
        <taxon>Pterygota</taxon>
        <taxon>Neoptera</taxon>
        <taxon>Endopterygota</taxon>
        <taxon>Coleoptera</taxon>
        <taxon>Polyphaga</taxon>
        <taxon>Cucujiformia</taxon>
        <taxon>Curculionidae</taxon>
        <taxon>Scolytinae</taxon>
        <taxon>Hypothenemus</taxon>
    </lineage>
</organism>
<keyword evidence="1" id="KW-0175">Coiled coil</keyword>
<dbReference type="Proteomes" id="UP001566132">
    <property type="component" value="Unassembled WGS sequence"/>
</dbReference>
<dbReference type="PANTHER" id="PTHR44927">
    <property type="entry name" value="FK506-BINDING PROTEIN 15"/>
    <property type="match status" value="1"/>
</dbReference>
<sequence length="554" mass="62592">MFDEDDDFTFSPNSKLSTIFNTSTMVQSNNSSLTYKAPKQPKPTNINEKPSEIPNSDVPTQTQTTVFIAKVVTLWKLHNDKNVPLGKYMIAIIGNALKDLYDMIAYQDKTKLLLREPLGKSFTFYKYPDQFLSFYDNEMQLWNANFSNSEDINSFLSFASKIGCAIVNKTEATVKKSNSLNDSSLEIEKSDEKREVEKNKSSSKEKILSRITKMGQPILPKPLGRSKSSDLSDSEGESSCSDPTINKPVVAPRKFKRNTNNQEKALTPLVTSENSNNLPRHTPLNTNFLLPSSQVLLNPQNPGVIYSTPLPDYNLGNLLMSQNAELKSNLTEINMKLNNLLNTNGPDKNGNRDDNGLITKIKCQSLTIDNLSSDLRYAEQQLNEYKKKYEEKLQELNVEQAKVKNLKELESELTALRNTSGINLALENEVESFKRELALKCTEIEGQNDRLALLETSLSASETLKEELLKDNNDLKVQLDRQMITIKELEETVNGNADKEKINKIVRESMNEAFGEIMANFNDADKYSSDNIQRVLLDNLKKTSFKLMKSLSQN</sequence>
<dbReference type="EMBL" id="JBDJPC010000004">
    <property type="protein sequence ID" value="KAL1506131.1"/>
    <property type="molecule type" value="Genomic_DNA"/>
</dbReference>
<proteinExistence type="predicted"/>
<dbReference type="PANTHER" id="PTHR44927:SF1">
    <property type="entry name" value="FK506-BINDING PROTEIN 15"/>
    <property type="match status" value="1"/>
</dbReference>
<feature type="region of interest" description="Disordered" evidence="2">
    <location>
        <begin position="31"/>
        <end position="58"/>
    </location>
</feature>
<evidence type="ECO:0000256" key="2">
    <source>
        <dbReference type="SAM" id="MobiDB-lite"/>
    </source>
</evidence>
<evidence type="ECO:0000313" key="3">
    <source>
        <dbReference type="EMBL" id="KAL1506131.1"/>
    </source>
</evidence>
<comment type="caution">
    <text evidence="3">The sequence shown here is derived from an EMBL/GenBank/DDBJ whole genome shotgun (WGS) entry which is preliminary data.</text>
</comment>
<gene>
    <name evidence="3" type="ORF">ABEB36_005553</name>
</gene>
<evidence type="ECO:0000256" key="1">
    <source>
        <dbReference type="SAM" id="Coils"/>
    </source>
</evidence>
<feature type="coiled-coil region" evidence="1">
    <location>
        <begin position="368"/>
        <end position="419"/>
    </location>
</feature>